<dbReference type="STRING" id="436010.A0A166BJW7"/>
<gene>
    <name evidence="2" type="ORF">FIBSPDRAFT_984498</name>
</gene>
<feature type="region of interest" description="Disordered" evidence="1">
    <location>
        <begin position="439"/>
        <end position="494"/>
    </location>
</feature>
<accession>A0A166BJW7</accession>
<dbReference type="AlphaFoldDB" id="A0A166BJW7"/>
<name>A0A166BJW7_9AGAM</name>
<dbReference type="PANTHER" id="PTHR40788:SF1">
    <property type="entry name" value="IPA PROTEIN"/>
    <property type="match status" value="1"/>
</dbReference>
<sequence>MAGSANELPPLKIPTEGLEFSVTKQFKTIHGDPNPEFTAQVAARFGQKYKDIVRKYGALEYILNDNVKLFPSLPSHSLRINIYTNFPAQQEIIDIMAPEEYLAESDDFAIQRFISGQHNSQRYSISAAALMRLAEAESQFWATQYLQLRNEPGYLRQRVEEEARTRPELVPDANGDAPTPEQLLSIPRFVGQQTRYLIQNTLMHLGTWRVVAEYLKDIVILDKKEGRFGAKARRTELMACVKCLIEQEIGVVSKSVLFGIMFHPETKSQFTRDFNHEDWGGARFDTGLDLHQEGVSDRFIASNLNGALMRFCSEDLLRKINHPRTPLQLRQDLLLQFSNAAQAELDGLSDQLYDALTQFQRLHDFGEMLGHPEEVGLPSDLRYVSFAMAGRQAEAILTKTLLEKHLKSIESLEKPAVFAKIWKDIDACSHKVAQKPIELFPPAPAPAPRPAPEPAPATTEELPEVEIGIEPTPPPARRRPRPPPKADPAPADIKPYWSRAELPKVVVPAPRTAPKVKTRKAPVASTSSSAAAQSSDTKLSKEDIVPQELPVFWVGKRVLNTFARLFSGGKEKGDLNFEDFQYAMTSIGFSLIPKGGSIVTFMSPVGKNNEQNKHFVCHRPHGQRDTLDTVRLREYAASLSESYGWTAEWFGFKADGPSGSDK</sequence>
<keyword evidence="3" id="KW-1185">Reference proteome</keyword>
<proteinExistence type="predicted"/>
<dbReference type="OrthoDB" id="2922289at2759"/>
<dbReference type="PANTHER" id="PTHR40788">
    <property type="entry name" value="CLR5 DOMAIN-CONTAINING PROTEIN-RELATED"/>
    <property type="match status" value="1"/>
</dbReference>
<feature type="region of interest" description="Disordered" evidence="1">
    <location>
        <begin position="511"/>
        <end position="541"/>
    </location>
</feature>
<feature type="compositionally biased region" description="Pro residues" evidence="1">
    <location>
        <begin position="439"/>
        <end position="455"/>
    </location>
</feature>
<evidence type="ECO:0000256" key="1">
    <source>
        <dbReference type="SAM" id="MobiDB-lite"/>
    </source>
</evidence>
<dbReference type="Proteomes" id="UP000076532">
    <property type="component" value="Unassembled WGS sequence"/>
</dbReference>
<reference evidence="2 3" key="1">
    <citation type="journal article" date="2016" name="Mol. Biol. Evol.">
        <title>Comparative Genomics of Early-Diverging Mushroom-Forming Fungi Provides Insights into the Origins of Lignocellulose Decay Capabilities.</title>
        <authorList>
            <person name="Nagy L.G."/>
            <person name="Riley R."/>
            <person name="Tritt A."/>
            <person name="Adam C."/>
            <person name="Daum C."/>
            <person name="Floudas D."/>
            <person name="Sun H."/>
            <person name="Yadav J.S."/>
            <person name="Pangilinan J."/>
            <person name="Larsson K.H."/>
            <person name="Matsuura K."/>
            <person name="Barry K."/>
            <person name="Labutti K."/>
            <person name="Kuo R."/>
            <person name="Ohm R.A."/>
            <person name="Bhattacharya S.S."/>
            <person name="Shirouzu T."/>
            <person name="Yoshinaga Y."/>
            <person name="Martin F.M."/>
            <person name="Grigoriev I.V."/>
            <person name="Hibbett D.S."/>
        </authorList>
    </citation>
    <scope>NUCLEOTIDE SEQUENCE [LARGE SCALE GENOMIC DNA]</scope>
    <source>
        <strain evidence="2 3">CBS 109695</strain>
    </source>
</reference>
<evidence type="ECO:0000313" key="3">
    <source>
        <dbReference type="Proteomes" id="UP000076532"/>
    </source>
</evidence>
<organism evidence="2 3">
    <name type="scientific">Athelia psychrophila</name>
    <dbReference type="NCBI Taxonomy" id="1759441"/>
    <lineage>
        <taxon>Eukaryota</taxon>
        <taxon>Fungi</taxon>
        <taxon>Dikarya</taxon>
        <taxon>Basidiomycota</taxon>
        <taxon>Agaricomycotina</taxon>
        <taxon>Agaricomycetes</taxon>
        <taxon>Agaricomycetidae</taxon>
        <taxon>Atheliales</taxon>
        <taxon>Atheliaceae</taxon>
        <taxon>Athelia</taxon>
    </lineage>
</organism>
<evidence type="ECO:0000313" key="2">
    <source>
        <dbReference type="EMBL" id="KZP12715.1"/>
    </source>
</evidence>
<feature type="compositionally biased region" description="Low complexity" evidence="1">
    <location>
        <begin position="524"/>
        <end position="535"/>
    </location>
</feature>
<dbReference type="EMBL" id="KV417643">
    <property type="protein sequence ID" value="KZP12715.1"/>
    <property type="molecule type" value="Genomic_DNA"/>
</dbReference>
<protein>
    <submittedName>
        <fullName evidence="2">Uncharacterized protein</fullName>
    </submittedName>
</protein>